<evidence type="ECO:0000313" key="3">
    <source>
        <dbReference type="Proteomes" id="UP000669133"/>
    </source>
</evidence>
<protein>
    <submittedName>
        <fullName evidence="2">Uncharacterized protein</fullName>
    </submittedName>
</protein>
<dbReference type="EMBL" id="JAEOAQ010000005">
    <property type="protein sequence ID" value="KAG5418530.1"/>
    <property type="molecule type" value="Genomic_DNA"/>
</dbReference>
<reference evidence="2 3" key="1">
    <citation type="submission" date="2020-12" db="EMBL/GenBank/DDBJ databases">
        <title>Effect of drift, selection, and recombination on the evolution of hybrid genomes in Candida yeast pathogens.</title>
        <authorList>
            <person name="Mixao V."/>
            <person name="Ksiezopolska E."/>
            <person name="Saus E."/>
            <person name="Boekhout T."/>
            <person name="Gacser A."/>
            <person name="Gabaldon T."/>
        </authorList>
    </citation>
    <scope>NUCLEOTIDE SEQUENCE [LARGE SCALE GENOMIC DNA]</scope>
    <source>
        <strain evidence="2 3">BP57</strain>
    </source>
</reference>
<evidence type="ECO:0000313" key="2">
    <source>
        <dbReference type="EMBL" id="KAG5418530.1"/>
    </source>
</evidence>
<dbReference type="OrthoDB" id="4024815at2759"/>
<evidence type="ECO:0000256" key="1">
    <source>
        <dbReference type="SAM" id="MobiDB-lite"/>
    </source>
</evidence>
<dbReference type="AlphaFoldDB" id="A0A8H7ZFJ6"/>
<dbReference type="Proteomes" id="UP000669133">
    <property type="component" value="Unassembled WGS sequence"/>
</dbReference>
<feature type="region of interest" description="Disordered" evidence="1">
    <location>
        <begin position="25"/>
        <end position="57"/>
    </location>
</feature>
<keyword evidence="3" id="KW-1185">Reference proteome</keyword>
<comment type="caution">
    <text evidence="2">The sequence shown here is derived from an EMBL/GenBank/DDBJ whole genome shotgun (WGS) entry which is preliminary data.</text>
</comment>
<proteinExistence type="predicted"/>
<dbReference type="RefSeq" id="XP_067547646.1">
    <property type="nucleotide sequence ID" value="XM_067693090.1"/>
</dbReference>
<name>A0A8H7ZFJ6_9ASCO</name>
<feature type="compositionally biased region" description="Polar residues" evidence="1">
    <location>
        <begin position="216"/>
        <end position="231"/>
    </location>
</feature>
<feature type="compositionally biased region" description="Acidic residues" evidence="1">
    <location>
        <begin position="192"/>
        <end position="205"/>
    </location>
</feature>
<accession>A0A8H7ZFJ6</accession>
<dbReference type="GeneID" id="93652687"/>
<feature type="region of interest" description="Disordered" evidence="1">
    <location>
        <begin position="192"/>
        <end position="231"/>
    </location>
</feature>
<gene>
    <name evidence="2" type="ORF">I9W82_004058</name>
</gene>
<sequence>MYDRPYHFRNKSSPDIRNFHRFRSASRAASAVRPPTTSTFTRASNTPKKSNLKSTGSPSKSFILDEVFSRLQDVADEVRNFTPLDVPTPYQITWNYGSCEKEAGDINASKFKRGSTPIRSKRSISTTSSGPGTTYASHHHRISFESEFYKLLDHYNSLMQLVLLKNNEINIHKFKLHELVNLVALKLEELNQEDSEKEEEEDDGNIDIGSCDKPINSVNVNDQSLGHSESNFQRKMDEISKKLMEIFNPQEEFESDTVDSTTIDSYILHKKKKLRS</sequence>
<feature type="compositionally biased region" description="Polar residues" evidence="1">
    <location>
        <begin position="35"/>
        <end position="57"/>
    </location>
</feature>
<organism evidence="2 3">
    <name type="scientific">Candida metapsilosis</name>
    <dbReference type="NCBI Taxonomy" id="273372"/>
    <lineage>
        <taxon>Eukaryota</taxon>
        <taxon>Fungi</taxon>
        <taxon>Dikarya</taxon>
        <taxon>Ascomycota</taxon>
        <taxon>Saccharomycotina</taxon>
        <taxon>Pichiomycetes</taxon>
        <taxon>Debaryomycetaceae</taxon>
        <taxon>Candida/Lodderomyces clade</taxon>
        <taxon>Candida</taxon>
    </lineage>
</organism>